<keyword evidence="2" id="KW-1185">Reference proteome</keyword>
<protein>
    <recommendedName>
        <fullName evidence="3">Hemerythrin-like domain-containing protein</fullName>
    </recommendedName>
</protein>
<organism evidence="1 2">
    <name type="scientific">Gilvimarinus japonicus</name>
    <dbReference type="NCBI Taxonomy" id="1796469"/>
    <lineage>
        <taxon>Bacteria</taxon>
        <taxon>Pseudomonadati</taxon>
        <taxon>Pseudomonadota</taxon>
        <taxon>Gammaproteobacteria</taxon>
        <taxon>Cellvibrionales</taxon>
        <taxon>Cellvibrionaceae</taxon>
        <taxon>Gilvimarinus</taxon>
    </lineage>
</organism>
<name>A0ABV7HVR4_9GAMM</name>
<dbReference type="RefSeq" id="WP_382418289.1">
    <property type="nucleotide sequence ID" value="NZ_AP031500.1"/>
</dbReference>
<dbReference type="EMBL" id="JBHRTL010000031">
    <property type="protein sequence ID" value="MFC3156853.1"/>
    <property type="molecule type" value="Genomic_DNA"/>
</dbReference>
<sequence length="160" mass="18217">MFVCQPAARPYPGATRRNRPITAYLRELTELLTQTGTSDARRVQTGVNICVWQLRQFAARQYETYYPFLHEYDPVLANRLEDRHLKFASALDRLECAAHSETLGQARSCVPAPTVAQLWRRFNRDYRAHLNEQAATLLPVLSRYEIAPVAGTPATINSIL</sequence>
<comment type="caution">
    <text evidence="1">The sequence shown here is derived from an EMBL/GenBank/DDBJ whole genome shotgun (WGS) entry which is preliminary data.</text>
</comment>
<evidence type="ECO:0008006" key="3">
    <source>
        <dbReference type="Google" id="ProtNLM"/>
    </source>
</evidence>
<accession>A0ABV7HVR4</accession>
<reference evidence="2" key="1">
    <citation type="journal article" date="2019" name="Int. J. Syst. Evol. Microbiol.">
        <title>The Global Catalogue of Microorganisms (GCM) 10K type strain sequencing project: providing services to taxonomists for standard genome sequencing and annotation.</title>
        <authorList>
            <consortium name="The Broad Institute Genomics Platform"/>
            <consortium name="The Broad Institute Genome Sequencing Center for Infectious Disease"/>
            <person name="Wu L."/>
            <person name="Ma J."/>
        </authorList>
    </citation>
    <scope>NUCLEOTIDE SEQUENCE [LARGE SCALE GENOMIC DNA]</scope>
    <source>
        <strain evidence="2">KCTC 52141</strain>
    </source>
</reference>
<evidence type="ECO:0000313" key="2">
    <source>
        <dbReference type="Proteomes" id="UP001595548"/>
    </source>
</evidence>
<evidence type="ECO:0000313" key="1">
    <source>
        <dbReference type="EMBL" id="MFC3156853.1"/>
    </source>
</evidence>
<gene>
    <name evidence="1" type="ORF">ACFOEB_16705</name>
</gene>
<dbReference type="Proteomes" id="UP001595548">
    <property type="component" value="Unassembled WGS sequence"/>
</dbReference>
<proteinExistence type="predicted"/>